<dbReference type="InterPro" id="IPR005139">
    <property type="entry name" value="PCRF"/>
</dbReference>
<reference evidence="5" key="1">
    <citation type="submission" date="2022-01" db="EMBL/GenBank/DDBJ databases">
        <title>Genome Sequence Resource for Two Populations of Ditylenchus destructor, the Migratory Endoparasitic Phytonematode.</title>
        <authorList>
            <person name="Zhang H."/>
            <person name="Lin R."/>
            <person name="Xie B."/>
        </authorList>
    </citation>
    <scope>NUCLEOTIDE SEQUENCE</scope>
    <source>
        <strain evidence="5">BazhouSP</strain>
    </source>
</reference>
<dbReference type="GO" id="GO:0005737">
    <property type="term" value="C:cytoplasm"/>
    <property type="evidence" value="ECO:0007669"/>
    <property type="project" value="UniProtKB-ARBA"/>
</dbReference>
<keyword evidence="3" id="KW-0648">Protein biosynthesis</keyword>
<name>A0AAD4R7F5_9BILA</name>
<feature type="domain" description="Peptide chain release factor" evidence="4">
    <location>
        <begin position="1"/>
        <end position="106"/>
    </location>
</feature>
<keyword evidence="6" id="KW-1185">Reference proteome</keyword>
<dbReference type="InterPro" id="IPR045853">
    <property type="entry name" value="Pep_chain_release_fac_I_sf"/>
</dbReference>
<dbReference type="PANTHER" id="PTHR43804">
    <property type="entry name" value="LD18447P"/>
    <property type="match status" value="1"/>
</dbReference>
<sequence>MPLLHSPISKRLSLIRRIFLQCQTACISTLTDVESLNNCQMEIERGTGGAEASLFANDLYRMYENYITNRGWRWQPIEVDRSDIGGLRSAIIGIQGENCYSLLRFEAGTHRVQRCPLTDKTRIHTSTASIAVLPEPEEPESIINLNKNDIKIEAMRSSGAGGQNVNKKLTACRVTHLPTGLAVKAMDERFYHLNLKIAYQRLSAILLQRMVEAGDWTFSSVRKLQIGSRARHEKIRTYSYKDNRVTDHRLKFFTPHLHDFLSGGESLDDMLNRLQEMHVMEVLEEEQQRALAATKENASAGKQ</sequence>
<gene>
    <name evidence="5" type="ORF">DdX_08678</name>
</gene>
<evidence type="ECO:0000256" key="2">
    <source>
        <dbReference type="ARBA" id="ARBA00022481"/>
    </source>
</evidence>
<dbReference type="InterPro" id="IPR000352">
    <property type="entry name" value="Pep_chain_release_fac_I"/>
</dbReference>
<accession>A0AAD4R7F5</accession>
<dbReference type="Proteomes" id="UP001201812">
    <property type="component" value="Unassembled WGS sequence"/>
</dbReference>
<comment type="similarity">
    <text evidence="1">Belongs to the prokaryotic/mitochondrial release factor family.</text>
</comment>
<dbReference type="Gene3D" id="3.30.70.1660">
    <property type="match status" value="1"/>
</dbReference>
<organism evidence="5 6">
    <name type="scientific">Ditylenchus destructor</name>
    <dbReference type="NCBI Taxonomy" id="166010"/>
    <lineage>
        <taxon>Eukaryota</taxon>
        <taxon>Metazoa</taxon>
        <taxon>Ecdysozoa</taxon>
        <taxon>Nematoda</taxon>
        <taxon>Chromadorea</taxon>
        <taxon>Rhabditida</taxon>
        <taxon>Tylenchina</taxon>
        <taxon>Tylenchomorpha</taxon>
        <taxon>Sphaerularioidea</taxon>
        <taxon>Anguinidae</taxon>
        <taxon>Anguininae</taxon>
        <taxon>Ditylenchus</taxon>
    </lineage>
</organism>
<dbReference type="GO" id="GO:0003747">
    <property type="term" value="F:translation release factor activity"/>
    <property type="evidence" value="ECO:0007669"/>
    <property type="project" value="InterPro"/>
</dbReference>
<evidence type="ECO:0000256" key="1">
    <source>
        <dbReference type="ARBA" id="ARBA00010835"/>
    </source>
</evidence>
<dbReference type="Pfam" id="PF03462">
    <property type="entry name" value="PCRF"/>
    <property type="match status" value="1"/>
</dbReference>
<dbReference type="InterPro" id="IPR050057">
    <property type="entry name" value="Prokaryotic/Mito_RF"/>
</dbReference>
<protein>
    <submittedName>
        <fullName evidence="5">PCRF domain-containing protein</fullName>
    </submittedName>
</protein>
<dbReference type="SUPFAM" id="SSF75620">
    <property type="entry name" value="Release factor"/>
    <property type="match status" value="1"/>
</dbReference>
<evidence type="ECO:0000313" key="6">
    <source>
        <dbReference type="Proteomes" id="UP001201812"/>
    </source>
</evidence>
<dbReference type="Gene3D" id="3.30.160.20">
    <property type="match status" value="1"/>
</dbReference>
<dbReference type="SMART" id="SM00937">
    <property type="entry name" value="PCRF"/>
    <property type="match status" value="1"/>
</dbReference>
<comment type="caution">
    <text evidence="5">The sequence shown here is derived from an EMBL/GenBank/DDBJ whole genome shotgun (WGS) entry which is preliminary data.</text>
</comment>
<dbReference type="AlphaFoldDB" id="A0AAD4R7F5"/>
<evidence type="ECO:0000259" key="4">
    <source>
        <dbReference type="SMART" id="SM00937"/>
    </source>
</evidence>
<dbReference type="EMBL" id="JAKKPZ010000013">
    <property type="protein sequence ID" value="KAI1714576.1"/>
    <property type="molecule type" value="Genomic_DNA"/>
</dbReference>
<dbReference type="PANTHER" id="PTHR43804:SF7">
    <property type="entry name" value="LD18447P"/>
    <property type="match status" value="1"/>
</dbReference>
<proteinExistence type="inferred from homology"/>
<evidence type="ECO:0000256" key="3">
    <source>
        <dbReference type="ARBA" id="ARBA00022917"/>
    </source>
</evidence>
<keyword evidence="2" id="KW-0488">Methylation</keyword>
<evidence type="ECO:0000313" key="5">
    <source>
        <dbReference type="EMBL" id="KAI1714576.1"/>
    </source>
</evidence>
<dbReference type="Pfam" id="PF00472">
    <property type="entry name" value="RF-1"/>
    <property type="match status" value="1"/>
</dbReference>